<organism evidence="1 2">
    <name type="scientific">Panaeolus cyanescens</name>
    <dbReference type="NCBI Taxonomy" id="181874"/>
    <lineage>
        <taxon>Eukaryota</taxon>
        <taxon>Fungi</taxon>
        <taxon>Dikarya</taxon>
        <taxon>Basidiomycota</taxon>
        <taxon>Agaricomycotina</taxon>
        <taxon>Agaricomycetes</taxon>
        <taxon>Agaricomycetidae</taxon>
        <taxon>Agaricales</taxon>
        <taxon>Agaricineae</taxon>
        <taxon>Galeropsidaceae</taxon>
        <taxon>Panaeolus</taxon>
    </lineage>
</organism>
<reference evidence="1 2" key="1">
    <citation type="journal article" date="2018" name="Evol. Lett.">
        <title>Horizontal gene cluster transfer increased hallucinogenic mushroom diversity.</title>
        <authorList>
            <person name="Reynolds H.T."/>
            <person name="Vijayakumar V."/>
            <person name="Gluck-Thaler E."/>
            <person name="Korotkin H.B."/>
            <person name="Matheny P.B."/>
            <person name="Slot J.C."/>
        </authorList>
    </citation>
    <scope>NUCLEOTIDE SEQUENCE [LARGE SCALE GENOMIC DNA]</scope>
    <source>
        <strain evidence="1 2">2629</strain>
    </source>
</reference>
<proteinExistence type="predicted"/>
<comment type="caution">
    <text evidence="1">The sequence shown here is derived from an EMBL/GenBank/DDBJ whole genome shotgun (WGS) entry which is preliminary data.</text>
</comment>
<name>A0A409YME0_9AGAR</name>
<gene>
    <name evidence="1" type="ORF">CVT24_010754</name>
</gene>
<sequence>MEGTAVQRRGHAQGKIILHAGSDDAKPTYITPDTITIVYNVRPIGGPLSGLYHSEDAGANGGDGVTYSLADCAPTMIITHSSYIILKGASPILHPHIIYELKFGREDERCGKGVIDHGPLEYTRLYSSSRAMWPGLCATNDLAEIRKIWKDILDGSNKTDDMILADAWKGRGNMWILVRPDRFPIRETMAAVSTKPHIPEISPDNSSPQTFDLPADIFLVLSSFLRPRDTQALMSTCKLIYYKIHNHVHRIVHTYIKVHEPWFLPVGPFNIPKGDEEVQWWYEQWEKYDIKGDNMDLKIPWLQYRRACSHSMSMWNRIRIWRNVKKLETIAEELGLNVTQQTLGTLLNDQDQ</sequence>
<evidence type="ECO:0000313" key="2">
    <source>
        <dbReference type="Proteomes" id="UP000284842"/>
    </source>
</evidence>
<evidence type="ECO:0008006" key="3">
    <source>
        <dbReference type="Google" id="ProtNLM"/>
    </source>
</evidence>
<accession>A0A409YME0</accession>
<keyword evidence="2" id="KW-1185">Reference proteome</keyword>
<dbReference type="EMBL" id="NHTK01000981">
    <property type="protein sequence ID" value="PPR04206.1"/>
    <property type="molecule type" value="Genomic_DNA"/>
</dbReference>
<evidence type="ECO:0000313" key="1">
    <source>
        <dbReference type="EMBL" id="PPR04206.1"/>
    </source>
</evidence>
<dbReference type="Proteomes" id="UP000284842">
    <property type="component" value="Unassembled WGS sequence"/>
</dbReference>
<dbReference type="OrthoDB" id="3055280at2759"/>
<dbReference type="AlphaFoldDB" id="A0A409YME0"/>
<protein>
    <recommendedName>
        <fullName evidence="3">F-box domain-containing protein</fullName>
    </recommendedName>
</protein>
<dbReference type="InParanoid" id="A0A409YME0"/>